<keyword evidence="5" id="KW-0997">Cell inner membrane</keyword>
<feature type="non-terminal residue" evidence="14">
    <location>
        <position position="1"/>
    </location>
</feature>
<accession>S6VAX3</accession>
<dbReference type="InterPro" id="IPR013563">
    <property type="entry name" value="Oligopep_ABC_C"/>
</dbReference>
<comment type="caution">
    <text evidence="14">The sequence shown here is derived from an EMBL/GenBank/DDBJ whole genome shotgun (WGS) entry which is preliminary data.</text>
</comment>
<keyword evidence="7" id="KW-0547">Nucleotide-binding</keyword>
<feature type="domain" description="ABC transporter" evidence="12">
    <location>
        <begin position="3"/>
        <end position="31"/>
    </location>
</feature>
<evidence type="ECO:0000256" key="11">
    <source>
        <dbReference type="ARBA" id="ARBA00023136"/>
    </source>
</evidence>
<dbReference type="PANTHER" id="PTHR43776:SF15">
    <property type="entry name" value="GLUTATHIONE IMPORT ATP-BINDING PROTEIN GSIA"/>
    <property type="match status" value="1"/>
</dbReference>
<name>S6VAX3_PSESF</name>
<gene>
    <name evidence="14" type="ORF">A244_01305</name>
</gene>
<dbReference type="Gene3D" id="3.40.50.300">
    <property type="entry name" value="P-loop containing nucleotide triphosphate hydrolases"/>
    <property type="match status" value="1"/>
</dbReference>
<evidence type="ECO:0000256" key="9">
    <source>
        <dbReference type="ARBA" id="ARBA00022840"/>
    </source>
</evidence>
<organism evidence="14 15">
    <name type="scientific">Pseudomonas syringae pv. actinidiae ICMP 18807</name>
    <dbReference type="NCBI Taxonomy" id="1194404"/>
    <lineage>
        <taxon>Bacteria</taxon>
        <taxon>Pseudomonadati</taxon>
        <taxon>Pseudomonadota</taxon>
        <taxon>Gammaproteobacteria</taxon>
        <taxon>Pseudomonadales</taxon>
        <taxon>Pseudomonadaceae</taxon>
        <taxon>Pseudomonas</taxon>
        <taxon>Pseudomonas syringae</taxon>
    </lineage>
</organism>
<reference evidence="14 15" key="1">
    <citation type="journal article" date="2013" name="PLoS Pathog.">
        <title>Genomic analysis of the Kiwifruit pathogen Pseudomonas syringae pv. actinidiae provides insight into the origins of an emergent plant disease.</title>
        <authorList>
            <person name="McCann H.C."/>
            <person name="Rikkerink E.H."/>
            <person name="Bertels F."/>
            <person name="Fiers M."/>
            <person name="Lu A."/>
            <person name="Rees-George J."/>
            <person name="Andersen M.T."/>
            <person name="Gleave A.P."/>
            <person name="Haubold B."/>
            <person name="Wohlers M.W."/>
            <person name="Guttman D.S."/>
            <person name="Wang P.W."/>
            <person name="Straub C."/>
            <person name="Vanneste J.L."/>
            <person name="Rainey P.B."/>
            <person name="Templeton M.D."/>
        </authorList>
    </citation>
    <scope>NUCLEOTIDE SEQUENCE [LARGE SCALE GENOMIC DNA]</scope>
    <source>
        <strain evidence="14 15">ICMP 18807</strain>
    </source>
</reference>
<evidence type="ECO:0000256" key="4">
    <source>
        <dbReference type="ARBA" id="ARBA00022475"/>
    </source>
</evidence>
<dbReference type="EMBL" id="AOKG01000092">
    <property type="protein sequence ID" value="EPN63963.1"/>
    <property type="molecule type" value="Genomic_DNA"/>
</dbReference>
<dbReference type="InterPro" id="IPR050319">
    <property type="entry name" value="ABC_transp_ATP-bind"/>
</dbReference>
<evidence type="ECO:0000256" key="5">
    <source>
        <dbReference type="ARBA" id="ARBA00022519"/>
    </source>
</evidence>
<evidence type="ECO:0000313" key="14">
    <source>
        <dbReference type="EMBL" id="EPN63963.1"/>
    </source>
</evidence>
<evidence type="ECO:0000256" key="7">
    <source>
        <dbReference type="ARBA" id="ARBA00022741"/>
    </source>
</evidence>
<evidence type="ECO:0000259" key="12">
    <source>
        <dbReference type="Pfam" id="PF00005"/>
    </source>
</evidence>
<dbReference type="AlphaFoldDB" id="S6VAX3"/>
<sequence>PGALSGGQCQRVGIARALAIEPRLIIADECVAALDVSIQGQIINLLLELRERMNLAILFIAHDLAIVRRLCDRVAVMYLGKIVEEGPVEAVFLRPRHPYTAALIQAIPEIDPDCPLPSEPLQGEPPSPLNLLDGCAFHPRCRFARPTCSSVAPPTRYAGEQRYDCVLDTPVF</sequence>
<evidence type="ECO:0000256" key="6">
    <source>
        <dbReference type="ARBA" id="ARBA00022737"/>
    </source>
</evidence>
<dbReference type="PANTHER" id="PTHR43776">
    <property type="entry name" value="TRANSPORT ATP-BINDING PROTEIN"/>
    <property type="match status" value="1"/>
</dbReference>
<protein>
    <submittedName>
        <fullName evidence="14">Peptide ABC transporter ATP-binding protein</fullName>
    </submittedName>
</protein>
<evidence type="ECO:0000256" key="1">
    <source>
        <dbReference type="ARBA" id="ARBA00004170"/>
    </source>
</evidence>
<keyword evidence="3" id="KW-0813">Transport</keyword>
<evidence type="ECO:0000256" key="2">
    <source>
        <dbReference type="ARBA" id="ARBA00004533"/>
    </source>
</evidence>
<evidence type="ECO:0000259" key="13">
    <source>
        <dbReference type="Pfam" id="PF08352"/>
    </source>
</evidence>
<dbReference type="GO" id="GO:0016887">
    <property type="term" value="F:ATP hydrolysis activity"/>
    <property type="evidence" value="ECO:0007669"/>
    <property type="project" value="InterPro"/>
</dbReference>
<dbReference type="GO" id="GO:0015833">
    <property type="term" value="P:peptide transport"/>
    <property type="evidence" value="ECO:0007669"/>
    <property type="project" value="InterPro"/>
</dbReference>
<evidence type="ECO:0000256" key="3">
    <source>
        <dbReference type="ARBA" id="ARBA00022448"/>
    </source>
</evidence>
<dbReference type="SUPFAM" id="SSF52540">
    <property type="entry name" value="P-loop containing nucleoside triphosphate hydrolases"/>
    <property type="match status" value="1"/>
</dbReference>
<feature type="domain" description="Oligopeptide/dipeptide ABC transporter C-terminal" evidence="13">
    <location>
        <begin position="83"/>
        <end position="148"/>
    </location>
</feature>
<evidence type="ECO:0000256" key="10">
    <source>
        <dbReference type="ARBA" id="ARBA00022967"/>
    </source>
</evidence>
<evidence type="ECO:0000256" key="8">
    <source>
        <dbReference type="ARBA" id="ARBA00022801"/>
    </source>
</evidence>
<comment type="subcellular location">
    <subcellularLocation>
        <location evidence="2">Cell inner membrane</location>
    </subcellularLocation>
    <subcellularLocation>
        <location evidence="1">Membrane</location>
        <topology evidence="1">Peripheral membrane protein</topology>
    </subcellularLocation>
</comment>
<dbReference type="InterPro" id="IPR003439">
    <property type="entry name" value="ABC_transporter-like_ATP-bd"/>
</dbReference>
<dbReference type="NCBIfam" id="TIGR01727">
    <property type="entry name" value="oligo_HPY"/>
    <property type="match status" value="1"/>
</dbReference>
<dbReference type="GO" id="GO:0005886">
    <property type="term" value="C:plasma membrane"/>
    <property type="evidence" value="ECO:0007669"/>
    <property type="project" value="UniProtKB-SubCell"/>
</dbReference>
<dbReference type="PATRIC" id="fig|1194404.4.peg.274"/>
<keyword evidence="6" id="KW-0677">Repeat</keyword>
<keyword evidence="11" id="KW-0472">Membrane</keyword>
<dbReference type="GO" id="GO:0005524">
    <property type="term" value="F:ATP binding"/>
    <property type="evidence" value="ECO:0007669"/>
    <property type="project" value="UniProtKB-KW"/>
</dbReference>
<evidence type="ECO:0000313" key="15">
    <source>
        <dbReference type="Proteomes" id="UP000015729"/>
    </source>
</evidence>
<dbReference type="Proteomes" id="UP000015729">
    <property type="component" value="Unassembled WGS sequence"/>
</dbReference>
<keyword evidence="8" id="KW-0378">Hydrolase</keyword>
<dbReference type="Pfam" id="PF08352">
    <property type="entry name" value="oligo_HPY"/>
    <property type="match status" value="1"/>
</dbReference>
<keyword evidence="9 14" id="KW-0067">ATP-binding</keyword>
<dbReference type="InterPro" id="IPR027417">
    <property type="entry name" value="P-loop_NTPase"/>
</dbReference>
<proteinExistence type="predicted"/>
<dbReference type="Pfam" id="PF00005">
    <property type="entry name" value="ABC_tran"/>
    <property type="match status" value="1"/>
</dbReference>
<keyword evidence="10" id="KW-1278">Translocase</keyword>
<keyword evidence="4" id="KW-1003">Cell membrane</keyword>